<name>A0A239Q1X6_9RHOB</name>
<dbReference type="EMBL" id="FZQB01000017">
    <property type="protein sequence ID" value="SNT76256.1"/>
    <property type="molecule type" value="Genomic_DNA"/>
</dbReference>
<reference evidence="2 3" key="1">
    <citation type="submission" date="2017-07" db="EMBL/GenBank/DDBJ databases">
        <authorList>
            <person name="Sun Z.S."/>
            <person name="Albrecht U."/>
            <person name="Echele G."/>
            <person name="Lee C.C."/>
        </authorList>
    </citation>
    <scope>NUCLEOTIDE SEQUENCE [LARGE SCALE GENOMIC DNA]</scope>
    <source>
        <strain evidence="2 3">DSM 14827</strain>
    </source>
</reference>
<dbReference type="Pfam" id="PF00596">
    <property type="entry name" value="Aldolase_II"/>
    <property type="match status" value="1"/>
</dbReference>
<feature type="domain" description="Class II aldolase/adducin N-terminal" evidence="1">
    <location>
        <begin position="9"/>
        <end position="54"/>
    </location>
</feature>
<gene>
    <name evidence="2" type="ORF">SAMN05444959_11735</name>
</gene>
<dbReference type="AlphaFoldDB" id="A0A239Q1X6"/>
<dbReference type="InterPro" id="IPR001303">
    <property type="entry name" value="Aldolase_II/adducin_N"/>
</dbReference>
<accession>A0A239Q1X6</accession>
<evidence type="ECO:0000313" key="2">
    <source>
        <dbReference type="EMBL" id="SNT76256.1"/>
    </source>
</evidence>
<protein>
    <recommendedName>
        <fullName evidence="1">Class II aldolase/adducin N-terminal domain-containing protein</fullName>
    </recommendedName>
</protein>
<dbReference type="SUPFAM" id="SSF53639">
    <property type="entry name" value="AraD/HMP-PK domain-like"/>
    <property type="match status" value="1"/>
</dbReference>
<dbReference type="InterPro" id="IPR036409">
    <property type="entry name" value="Aldolase_II/adducin_N_sf"/>
</dbReference>
<evidence type="ECO:0000259" key="1">
    <source>
        <dbReference type="Pfam" id="PF00596"/>
    </source>
</evidence>
<evidence type="ECO:0000313" key="3">
    <source>
        <dbReference type="Proteomes" id="UP000198307"/>
    </source>
</evidence>
<organism evidence="2 3">
    <name type="scientific">Paracoccus seriniphilus</name>
    <dbReference type="NCBI Taxonomy" id="184748"/>
    <lineage>
        <taxon>Bacteria</taxon>
        <taxon>Pseudomonadati</taxon>
        <taxon>Pseudomonadota</taxon>
        <taxon>Alphaproteobacteria</taxon>
        <taxon>Rhodobacterales</taxon>
        <taxon>Paracoccaceae</taxon>
        <taxon>Paracoccus</taxon>
    </lineage>
</organism>
<dbReference type="Gene3D" id="3.40.225.10">
    <property type="entry name" value="Class II aldolase/adducin N-terminal domain"/>
    <property type="match status" value="1"/>
</dbReference>
<sequence>MSENALQEQICLLEKSIFDRVLTGGSSGNVSARAEDGGLLISPTGTNFGLFDATGRRIGGDPSTKEMLLHCTFLRHAVHGGGQAFRYV</sequence>
<proteinExistence type="predicted"/>
<dbReference type="Proteomes" id="UP000198307">
    <property type="component" value="Unassembled WGS sequence"/>
</dbReference>
<keyword evidence="3" id="KW-1185">Reference proteome</keyword>